<evidence type="ECO:0000313" key="2">
    <source>
        <dbReference type="EMBL" id="EIC28527.1"/>
    </source>
</evidence>
<dbReference type="PANTHER" id="PTHR35585">
    <property type="entry name" value="HHE DOMAIN PROTEIN (AFU_ORTHOLOGUE AFUA_4G00730)"/>
    <property type="match status" value="1"/>
</dbReference>
<feature type="domain" description="Hemerythrin-like" evidence="1">
    <location>
        <begin position="18"/>
        <end position="138"/>
    </location>
</feature>
<dbReference type="Proteomes" id="UP000005090">
    <property type="component" value="Chromosome"/>
</dbReference>
<dbReference type="PANTHER" id="PTHR35585:SF1">
    <property type="entry name" value="HHE DOMAIN PROTEIN (AFU_ORTHOLOGUE AFUA_4G00730)"/>
    <property type="match status" value="1"/>
</dbReference>
<dbReference type="AlphaFoldDB" id="H8GPR5"/>
<dbReference type="CDD" id="cd12108">
    <property type="entry name" value="Hr-like"/>
    <property type="match status" value="1"/>
</dbReference>
<dbReference type="STRING" id="686340.Metal_0688"/>
<organism evidence="2 3">
    <name type="scientific">Methylomicrobium album BG8</name>
    <dbReference type="NCBI Taxonomy" id="686340"/>
    <lineage>
        <taxon>Bacteria</taxon>
        <taxon>Pseudomonadati</taxon>
        <taxon>Pseudomonadota</taxon>
        <taxon>Gammaproteobacteria</taxon>
        <taxon>Methylococcales</taxon>
        <taxon>Methylococcaceae</taxon>
        <taxon>Methylomicrobium</taxon>
    </lineage>
</organism>
<name>H8GPR5_METAL</name>
<reference evidence="2 3" key="1">
    <citation type="journal article" date="2013" name="Genome Announc.">
        <title>Genome Sequence of the Obligate Gammaproteobacterial Methanotroph Methylomicrobium album Strain BG8.</title>
        <authorList>
            <person name="Kits K.D."/>
            <person name="Kalyuzhnaya M.G."/>
            <person name="Klotz M.G."/>
            <person name="Jetten M.S."/>
            <person name="Op den Camp H.J."/>
            <person name="Vuilleumier S."/>
            <person name="Bringel F."/>
            <person name="Dispirito A.A."/>
            <person name="Murrell J.C."/>
            <person name="Bruce D."/>
            <person name="Cheng J.F."/>
            <person name="Copeland A."/>
            <person name="Goodwin L."/>
            <person name="Hauser L."/>
            <person name="Lajus A."/>
            <person name="Land M.L."/>
            <person name="Lapidus A."/>
            <person name="Lucas S."/>
            <person name="Medigue C."/>
            <person name="Pitluck S."/>
            <person name="Woyke T."/>
            <person name="Zeytun A."/>
            <person name="Stein L.Y."/>
        </authorList>
    </citation>
    <scope>NUCLEOTIDE SEQUENCE [LARGE SCALE GENOMIC DNA]</scope>
    <source>
        <strain evidence="2 3">BG8</strain>
    </source>
</reference>
<dbReference type="RefSeq" id="WP_005369628.1">
    <property type="nucleotide sequence ID" value="NZ_CM001475.1"/>
</dbReference>
<keyword evidence="3" id="KW-1185">Reference proteome</keyword>
<gene>
    <name evidence="2" type="ORF">Metal_0688</name>
</gene>
<dbReference type="Pfam" id="PF01814">
    <property type="entry name" value="Hemerythrin"/>
    <property type="match status" value="1"/>
</dbReference>
<dbReference type="Gene3D" id="1.20.120.520">
    <property type="entry name" value="nmb1532 protein domain like"/>
    <property type="match status" value="1"/>
</dbReference>
<evidence type="ECO:0000259" key="1">
    <source>
        <dbReference type="Pfam" id="PF01814"/>
    </source>
</evidence>
<accession>H8GPR5</accession>
<dbReference type="EMBL" id="CM001475">
    <property type="protein sequence ID" value="EIC28527.1"/>
    <property type="molecule type" value="Genomic_DNA"/>
</dbReference>
<dbReference type="eggNOG" id="COG5592">
    <property type="taxonomic scope" value="Bacteria"/>
</dbReference>
<proteinExistence type="predicted"/>
<protein>
    <submittedName>
        <fullName evidence="2">Hemerythrin HHE cation binding domain-containing protein</fullName>
    </submittedName>
</protein>
<sequence>MNQKQRHAAGSAGRGQDAIVLLTRDHERVKELFDEFEMLEAEEGGEDDKLDLVQRICMELTIHTQLEEEIFYPAAIDAIGQLDIMDEALVEHGKAKEQIDQVVSMAPEDDYFDAEVNVLRDMVEHHVQEEEGKMFPKLKKSSIDLAALGEELNLRKQELQMDMGMVEASMRKPQAGRKPMPPQGPMP</sequence>
<evidence type="ECO:0000313" key="3">
    <source>
        <dbReference type="Proteomes" id="UP000005090"/>
    </source>
</evidence>
<dbReference type="HOGENOM" id="CLU_079417_6_0_6"/>
<dbReference type="InterPro" id="IPR012312">
    <property type="entry name" value="Hemerythrin-like"/>
</dbReference>